<evidence type="ECO:0000256" key="5">
    <source>
        <dbReference type="ARBA" id="ARBA00022989"/>
    </source>
</evidence>
<evidence type="ECO:0000256" key="2">
    <source>
        <dbReference type="ARBA" id="ARBA00006464"/>
    </source>
</evidence>
<dbReference type="EMBL" id="LZKG01000102">
    <property type="protein sequence ID" value="OBI28504.1"/>
    <property type="molecule type" value="Genomic_DNA"/>
</dbReference>
<sequence>MTAQVTALRSAPVAVSDPIATLPATPRSLRARWQHRYADWLLASDVSVLSGVVALAQIVRFGTVTSGSLWAGYGSVAYSGVSVLIVFAWAVGLAIYHTRAPQVIGAGPEEFRRVWTATLSVFGVLAVVSTLFKLDIARGYLAIAFPLGFVALSVNRRLARAYVSAQRRRGRFLTAVLAVGELRSVTALARSLTRHPADGYAVVGVCTPGGPQGGELVVPDLGRLRVFPYEDDIRHAIAASQADTVALTSAAVLGPDGIRDLSWQLEKLDVDLVVSPGIVDVAGPRLTVRPVADLPLIHVDKPQYQGAKRFQKRLFDVCFALLALLAAGPILIVAAVAVKVTSPGPVFYLSERTGLDGLPFRMIKFRTMVVDADRQLAQLVDLNDSVGGVLFKIRNDPRVTRVGRVLRRYSIDELPQFINVLRGEMSVVGPRPPLPREVATYDQRVRRRLLVRPGITGLWQISGRSDLSWEDSVRLDLSYVENWSMLSDLVIAVKTVSAIGRASGAY</sequence>
<evidence type="ECO:0000256" key="6">
    <source>
        <dbReference type="ARBA" id="ARBA00023136"/>
    </source>
</evidence>
<dbReference type="AlphaFoldDB" id="A0A1A2XRZ2"/>
<dbReference type="GO" id="GO:0016780">
    <property type="term" value="F:phosphotransferase activity, for other substituted phosphate groups"/>
    <property type="evidence" value="ECO:0007669"/>
    <property type="project" value="TreeGrafter"/>
</dbReference>
<accession>A0A1A2XRZ2</accession>
<dbReference type="PANTHER" id="PTHR30576">
    <property type="entry name" value="COLANIC BIOSYNTHESIS UDP-GLUCOSE LIPID CARRIER TRANSFERASE"/>
    <property type="match status" value="1"/>
</dbReference>
<dbReference type="Pfam" id="PF13727">
    <property type="entry name" value="CoA_binding_3"/>
    <property type="match status" value="1"/>
</dbReference>
<feature type="transmembrane region" description="Helical" evidence="7">
    <location>
        <begin position="70"/>
        <end position="93"/>
    </location>
</feature>
<feature type="transmembrane region" description="Helical" evidence="7">
    <location>
        <begin position="314"/>
        <end position="338"/>
    </location>
</feature>
<keyword evidence="6 7" id="KW-0472">Membrane</keyword>
<comment type="subcellular location">
    <subcellularLocation>
        <location evidence="1">Membrane</location>
        <topology evidence="1">Multi-pass membrane protein</topology>
    </subcellularLocation>
</comment>
<dbReference type="OrthoDB" id="9808602at2"/>
<dbReference type="Pfam" id="PF02397">
    <property type="entry name" value="Bac_transf"/>
    <property type="match status" value="1"/>
</dbReference>
<dbReference type="NCBIfam" id="TIGR03025">
    <property type="entry name" value="EPS_sugtrans"/>
    <property type="match status" value="1"/>
</dbReference>
<keyword evidence="4 7" id="KW-0812">Transmembrane</keyword>
<name>A0A1A2XRZ2_MYCSD</name>
<dbReference type="Proteomes" id="UP000093943">
    <property type="component" value="Unassembled WGS sequence"/>
</dbReference>
<evidence type="ECO:0000313" key="10">
    <source>
        <dbReference type="Proteomes" id="UP000093943"/>
    </source>
</evidence>
<feature type="domain" description="Bacterial sugar transferase" evidence="8">
    <location>
        <begin position="312"/>
        <end position="499"/>
    </location>
</feature>
<evidence type="ECO:0000256" key="7">
    <source>
        <dbReference type="SAM" id="Phobius"/>
    </source>
</evidence>
<keyword evidence="5 7" id="KW-1133">Transmembrane helix</keyword>
<comment type="caution">
    <text evidence="9">The sequence shown here is derived from an EMBL/GenBank/DDBJ whole genome shotgun (WGS) entry which is preliminary data.</text>
</comment>
<dbReference type="PANTHER" id="PTHR30576:SF10">
    <property type="entry name" value="SLL5057 PROTEIN"/>
    <property type="match status" value="1"/>
</dbReference>
<feature type="transmembrane region" description="Helical" evidence="7">
    <location>
        <begin position="37"/>
        <end position="58"/>
    </location>
</feature>
<evidence type="ECO:0000259" key="8">
    <source>
        <dbReference type="Pfam" id="PF02397"/>
    </source>
</evidence>
<organism evidence="9 10">
    <name type="scientific">Mycolicibacter sinensis (strain JDM601)</name>
    <name type="common">Mycobacterium sinense</name>
    <dbReference type="NCBI Taxonomy" id="875328"/>
    <lineage>
        <taxon>Bacteria</taxon>
        <taxon>Bacillati</taxon>
        <taxon>Actinomycetota</taxon>
        <taxon>Actinomycetes</taxon>
        <taxon>Mycobacteriales</taxon>
        <taxon>Mycobacteriaceae</taxon>
        <taxon>Mycolicibacter</taxon>
    </lineage>
</organism>
<evidence type="ECO:0000313" key="9">
    <source>
        <dbReference type="EMBL" id="OBI28504.1"/>
    </source>
</evidence>
<dbReference type="InterPro" id="IPR003362">
    <property type="entry name" value="Bact_transf"/>
</dbReference>
<proteinExistence type="inferred from homology"/>
<dbReference type="GO" id="GO:0016020">
    <property type="term" value="C:membrane"/>
    <property type="evidence" value="ECO:0007669"/>
    <property type="project" value="UniProtKB-SubCell"/>
</dbReference>
<gene>
    <name evidence="9" type="ORF">A5710_03005</name>
</gene>
<feature type="transmembrane region" description="Helical" evidence="7">
    <location>
        <begin position="140"/>
        <end position="159"/>
    </location>
</feature>
<feature type="transmembrane region" description="Helical" evidence="7">
    <location>
        <begin position="114"/>
        <end position="134"/>
    </location>
</feature>
<dbReference type="InterPro" id="IPR017475">
    <property type="entry name" value="EPS_sugar_tfrase"/>
</dbReference>
<comment type="similarity">
    <text evidence="2">Belongs to the bacterial sugar transferase family.</text>
</comment>
<evidence type="ECO:0000256" key="4">
    <source>
        <dbReference type="ARBA" id="ARBA00022692"/>
    </source>
</evidence>
<protein>
    <submittedName>
        <fullName evidence="9">UDP-phosphate galactose phosphotransferase</fullName>
    </submittedName>
</protein>
<keyword evidence="3 9" id="KW-0808">Transferase</keyword>
<evidence type="ECO:0000256" key="1">
    <source>
        <dbReference type="ARBA" id="ARBA00004141"/>
    </source>
</evidence>
<dbReference type="RefSeq" id="WP_064920087.1">
    <property type="nucleotide sequence ID" value="NZ_LZJK01000020.1"/>
</dbReference>
<reference evidence="10" key="1">
    <citation type="submission" date="2016-06" db="EMBL/GenBank/DDBJ databases">
        <authorList>
            <person name="Sutton G."/>
            <person name="Brinkac L."/>
            <person name="Sanka R."/>
            <person name="Adams M."/>
            <person name="Lau E."/>
            <person name="Sam S."/>
            <person name="Sreng N."/>
            <person name="Him V."/>
            <person name="Kerleguer A."/>
            <person name="Cheng S."/>
        </authorList>
    </citation>
    <scope>NUCLEOTIDE SEQUENCE [LARGE SCALE GENOMIC DNA]</scope>
    <source>
        <strain evidence="10">E1876</strain>
    </source>
</reference>
<evidence type="ECO:0000256" key="3">
    <source>
        <dbReference type="ARBA" id="ARBA00022679"/>
    </source>
</evidence>